<feature type="region of interest" description="Disordered" evidence="1">
    <location>
        <begin position="319"/>
        <end position="344"/>
    </location>
</feature>
<dbReference type="InParanoid" id="A0A1V8T9W6"/>
<evidence type="ECO:0000313" key="2">
    <source>
        <dbReference type="EMBL" id="OQO08193.1"/>
    </source>
</evidence>
<protein>
    <recommendedName>
        <fullName evidence="4">Peptidase metallopeptidase domain-containing protein</fullName>
    </recommendedName>
</protein>
<dbReference type="SUPFAM" id="SSF55486">
    <property type="entry name" value="Metalloproteases ('zincins'), catalytic domain"/>
    <property type="match status" value="2"/>
</dbReference>
<dbReference type="AlphaFoldDB" id="A0A1V8T9W6"/>
<dbReference type="Gene3D" id="3.40.390.10">
    <property type="entry name" value="Collagenase (Catalytic Domain)"/>
    <property type="match status" value="2"/>
</dbReference>
<comment type="caution">
    <text evidence="2">The sequence shown here is derived from an EMBL/GenBank/DDBJ whole genome shotgun (WGS) entry which is preliminary data.</text>
</comment>
<organism evidence="2 3">
    <name type="scientific">Cryoendolithus antarcticus</name>
    <dbReference type="NCBI Taxonomy" id="1507870"/>
    <lineage>
        <taxon>Eukaryota</taxon>
        <taxon>Fungi</taxon>
        <taxon>Dikarya</taxon>
        <taxon>Ascomycota</taxon>
        <taxon>Pezizomycotina</taxon>
        <taxon>Dothideomycetes</taxon>
        <taxon>Dothideomycetidae</taxon>
        <taxon>Cladosporiales</taxon>
        <taxon>Cladosporiaceae</taxon>
        <taxon>Cryoendolithus</taxon>
    </lineage>
</organism>
<evidence type="ECO:0000313" key="3">
    <source>
        <dbReference type="Proteomes" id="UP000192596"/>
    </source>
</evidence>
<evidence type="ECO:0008006" key="4">
    <source>
        <dbReference type="Google" id="ProtNLM"/>
    </source>
</evidence>
<dbReference type="PANTHER" id="PTHR10127:SF850">
    <property type="entry name" value="METALLOENDOPEPTIDASE"/>
    <property type="match status" value="1"/>
</dbReference>
<gene>
    <name evidence="2" type="ORF">B0A48_06987</name>
</gene>
<accession>A0A1V8T9W6</accession>
<dbReference type="InterPro" id="IPR024079">
    <property type="entry name" value="MetalloPept_cat_dom_sf"/>
</dbReference>
<feature type="compositionally biased region" description="Polar residues" evidence="1">
    <location>
        <begin position="273"/>
        <end position="287"/>
    </location>
</feature>
<dbReference type="Proteomes" id="UP000192596">
    <property type="component" value="Unassembled WGS sequence"/>
</dbReference>
<reference evidence="3" key="1">
    <citation type="submission" date="2017-03" db="EMBL/GenBank/DDBJ databases">
        <title>Genomes of endolithic fungi from Antarctica.</title>
        <authorList>
            <person name="Coleine C."/>
            <person name="Masonjones S."/>
            <person name="Stajich J.E."/>
        </authorList>
    </citation>
    <scope>NUCLEOTIDE SEQUENCE [LARGE SCALE GENOMIC DNA]</scope>
    <source>
        <strain evidence="3">CCFEE 5527</strain>
    </source>
</reference>
<dbReference type="PANTHER" id="PTHR10127">
    <property type="entry name" value="DISCOIDIN, CUB, EGF, LAMININ , AND ZINC METALLOPROTEASE DOMAIN CONTAINING"/>
    <property type="match status" value="1"/>
</dbReference>
<sequence>MFSQALAFWAPALRVGGGSSLDIIPAPPCTGYKCFCSTQGVDPLNTLKISVLARDSDVDSATSVGFSWTGIHPWLNTLEFYPEGREPYTKPDAANRAAWYKEANRVTFAHELGHAIGLYHEQQRPDSYDKLAGQSAPLEFRPWFVPGYADALKKVAGANEPIFKGLAPVAKLLKVIADVRLQSIYWEDAGDWVVEYHENAPEGQSVRSGGPFDFYSIMLYSGTTGNDVPEGQPREEIYRKRNGDPVYKCGFKDPKFCQGPSSGDVSRVAQLYPTMTGTPSRPSTASRLTDAPSKPSTTSRLPYGPMRVIVEGVTVTVRPTPTSMPSAAEEKNATDFRGFPDDYFKQRRPRRRPDYVIPTPKAGTVALLALVTSVSYGYDVSVADLPSQTSASLSWHAGLMQHVRSVGRAQHMRFSSIMTSLEWDAAVGTPALRAGKGSALMISAAPPCVGYKCLCTAPGVDPTRTLKIALIALDDEDEDSNCNVGFYSKDGKPCQNRLAFWPEGRDPYTGPQVAARTEWYKKVNKVNLAHELGHAIGLYHEHQRPGSYDKISGKGAPLELRPWLIPGYPEALKAVDGKSDAVFHGLNPAARLLKVLADQRLVNTHWKANGDPVHRKDRPAIPDDDIWHAIGAKFHARPPVRTDESDDRERHYDYYPEDYFKNLRIPKGPDHII</sequence>
<feature type="region of interest" description="Disordered" evidence="1">
    <location>
        <begin position="273"/>
        <end position="302"/>
    </location>
</feature>
<evidence type="ECO:0000256" key="1">
    <source>
        <dbReference type="SAM" id="MobiDB-lite"/>
    </source>
</evidence>
<dbReference type="OrthoDB" id="291007at2759"/>
<dbReference type="GO" id="GO:0004222">
    <property type="term" value="F:metalloendopeptidase activity"/>
    <property type="evidence" value="ECO:0007669"/>
    <property type="project" value="TreeGrafter"/>
</dbReference>
<feature type="compositionally biased region" description="Basic and acidic residues" evidence="1">
    <location>
        <begin position="328"/>
        <end position="344"/>
    </location>
</feature>
<keyword evidence="3" id="KW-1185">Reference proteome</keyword>
<dbReference type="EMBL" id="NAJO01000013">
    <property type="protein sequence ID" value="OQO08193.1"/>
    <property type="molecule type" value="Genomic_DNA"/>
</dbReference>
<name>A0A1V8T9W6_9PEZI</name>
<proteinExistence type="predicted"/>